<comment type="caution">
    <text evidence="1">The sequence shown here is derived from an EMBL/GenBank/DDBJ whole genome shotgun (WGS) entry which is preliminary data.</text>
</comment>
<dbReference type="Proteomes" id="UP000524492">
    <property type="component" value="Unassembled WGS sequence"/>
</dbReference>
<reference evidence="1 2" key="1">
    <citation type="submission" date="2020-08" db="EMBL/GenBank/DDBJ databases">
        <title>Genomic Encyclopedia of Type Strains, Phase IV (KMG-V): Genome sequencing to study the core and pangenomes of soil and plant-associated prokaryotes.</title>
        <authorList>
            <person name="Whitman W."/>
        </authorList>
    </citation>
    <scope>NUCLEOTIDE SEQUENCE [LARGE SCALE GENOMIC DNA]</scope>
    <source>
        <strain evidence="1 2">SEMIA 4074</strain>
    </source>
</reference>
<keyword evidence="2" id="KW-1185">Reference proteome</keyword>
<protein>
    <submittedName>
        <fullName evidence="1">Uncharacterized protein</fullName>
    </submittedName>
</protein>
<dbReference type="EMBL" id="JACIFV010000005">
    <property type="protein sequence ID" value="MBB4191801.1"/>
    <property type="molecule type" value="Genomic_DNA"/>
</dbReference>
<evidence type="ECO:0000313" key="1">
    <source>
        <dbReference type="EMBL" id="MBB4191801.1"/>
    </source>
</evidence>
<evidence type="ECO:0000313" key="2">
    <source>
        <dbReference type="Proteomes" id="UP000524492"/>
    </source>
</evidence>
<dbReference type="AlphaFoldDB" id="A0A7W6MFV9"/>
<dbReference type="RefSeq" id="WP_210303161.1">
    <property type="nucleotide sequence ID" value="NZ_JACIFV010000005.1"/>
</dbReference>
<sequence length="84" mass="9545">MAMLMGVPEPHYSRGTECKPEIEHQHAKPREMTGSLHIHNFYIGKLKAKEEQLFESDPDLAMLLLSEHAEVLAEDIADLEDDDT</sequence>
<proteinExistence type="predicted"/>
<name>A0A7W6MFV9_9HYPH</name>
<gene>
    <name evidence="1" type="ORF">GGD53_001954</name>
</gene>
<organism evidence="1 2">
    <name type="scientific">Rhizobium aethiopicum</name>
    <dbReference type="NCBI Taxonomy" id="1138170"/>
    <lineage>
        <taxon>Bacteria</taxon>
        <taxon>Pseudomonadati</taxon>
        <taxon>Pseudomonadota</taxon>
        <taxon>Alphaproteobacteria</taxon>
        <taxon>Hyphomicrobiales</taxon>
        <taxon>Rhizobiaceae</taxon>
        <taxon>Rhizobium/Agrobacterium group</taxon>
        <taxon>Rhizobium</taxon>
    </lineage>
</organism>
<accession>A0A7W6MFV9</accession>